<feature type="transmembrane region" description="Helical" evidence="10">
    <location>
        <begin position="57"/>
        <end position="83"/>
    </location>
</feature>
<feature type="transmembrane region" description="Helical" evidence="10">
    <location>
        <begin position="103"/>
        <end position="124"/>
    </location>
</feature>
<dbReference type="PROSITE" id="PS50850">
    <property type="entry name" value="MFS"/>
    <property type="match status" value="1"/>
</dbReference>
<name>A0A9P9EXU9_9HYPO</name>
<keyword evidence="7" id="KW-0462">Maltose metabolism</keyword>
<comment type="subcellular location">
    <subcellularLocation>
        <location evidence="1">Membrane</location>
        <topology evidence="1">Multi-pass membrane protein</topology>
    </subcellularLocation>
</comment>
<evidence type="ECO:0000256" key="8">
    <source>
        <dbReference type="RuleBase" id="RU003346"/>
    </source>
</evidence>
<dbReference type="InterPro" id="IPR020846">
    <property type="entry name" value="MFS_dom"/>
</dbReference>
<dbReference type="NCBIfam" id="TIGR00879">
    <property type="entry name" value="SP"/>
    <property type="match status" value="1"/>
</dbReference>
<feature type="transmembrane region" description="Helical" evidence="10">
    <location>
        <begin position="439"/>
        <end position="462"/>
    </location>
</feature>
<keyword evidence="3 8" id="KW-0813">Transport</keyword>
<dbReference type="InterPro" id="IPR036259">
    <property type="entry name" value="MFS_trans_sf"/>
</dbReference>
<feature type="transmembrane region" description="Helical" evidence="10">
    <location>
        <begin position="400"/>
        <end position="427"/>
    </location>
</feature>
<dbReference type="FunFam" id="1.20.1250.20:FF:000078">
    <property type="entry name" value="MFS maltose transporter, putative"/>
    <property type="match status" value="1"/>
</dbReference>
<evidence type="ECO:0000313" key="13">
    <source>
        <dbReference type="Proteomes" id="UP000717696"/>
    </source>
</evidence>
<gene>
    <name evidence="12" type="ORF">B0J13DRAFT_441530</name>
</gene>
<evidence type="ECO:0000256" key="4">
    <source>
        <dbReference type="ARBA" id="ARBA00022692"/>
    </source>
</evidence>
<evidence type="ECO:0000256" key="5">
    <source>
        <dbReference type="ARBA" id="ARBA00022989"/>
    </source>
</evidence>
<evidence type="ECO:0000256" key="10">
    <source>
        <dbReference type="SAM" id="Phobius"/>
    </source>
</evidence>
<feature type="transmembrane region" description="Helical" evidence="10">
    <location>
        <begin position="372"/>
        <end position="394"/>
    </location>
</feature>
<evidence type="ECO:0000313" key="12">
    <source>
        <dbReference type="EMBL" id="KAH7146608.1"/>
    </source>
</evidence>
<sequence>MSSADKAAADVPVLRESRVEPDKPQGSAVDIVPLASSTNGPGLVDLWRNKRVLSWCLLIYILPMNFGFEAGSTGNLLAIPSFLSRFGNPLPGGLIEITVHDQQVLNAALICGVFIASACSGFASDLLGRRWTILLGSVVCIVGIFVQGFCQSILMLFGGKLVSAIGFGVAHAIAPVYVAEIAPDMLRGICLILVNAMVVIGSWACSLVAYGTSHIETDWAWRTLLLSQLLFPVIMVVCTLFFLPESPSWLVIHGQTQKAATSLRKINGPYFDTDTAITLLISTIEKEKTVKKEEATFMDCFRGPNRRRTTIVIMTFLAQQFSGSGFIAGYLPYFFTIAGVANPIGIAQISYSIQLLGNIASWFVVDRVGRRPLAVYGLIAMTVTLLIIGGLGTIRNNKTALTATIALMSVWGFLYQFTLGAVAYAVGGETPAPRVRQKTYSINLMCTTASLCLVSQATPLLINPTNANLGAKVAFVFFGLSVPLCIYLYFCFPEMKGRSYLELEEMFQKNVPARQFKNYKCDARIDSTEKGEKAVSVVHDEGSV</sequence>
<protein>
    <submittedName>
        <fullName evidence="12">Maltose permease</fullName>
    </submittedName>
</protein>
<feature type="domain" description="Major facilitator superfamily (MFS) profile" evidence="11">
    <location>
        <begin position="55"/>
        <end position="496"/>
    </location>
</feature>
<dbReference type="Gene3D" id="1.20.1250.20">
    <property type="entry name" value="MFS general substrate transporter like domains"/>
    <property type="match status" value="1"/>
</dbReference>
<reference evidence="12" key="1">
    <citation type="journal article" date="2021" name="Nat. Commun.">
        <title>Genetic determinants of endophytism in the Arabidopsis root mycobiome.</title>
        <authorList>
            <person name="Mesny F."/>
            <person name="Miyauchi S."/>
            <person name="Thiergart T."/>
            <person name="Pickel B."/>
            <person name="Atanasova L."/>
            <person name="Karlsson M."/>
            <person name="Huettel B."/>
            <person name="Barry K.W."/>
            <person name="Haridas S."/>
            <person name="Chen C."/>
            <person name="Bauer D."/>
            <person name="Andreopoulos W."/>
            <person name="Pangilinan J."/>
            <person name="LaButti K."/>
            <person name="Riley R."/>
            <person name="Lipzen A."/>
            <person name="Clum A."/>
            <person name="Drula E."/>
            <person name="Henrissat B."/>
            <person name="Kohler A."/>
            <person name="Grigoriev I.V."/>
            <person name="Martin F.M."/>
            <person name="Hacquard S."/>
        </authorList>
    </citation>
    <scope>NUCLEOTIDE SEQUENCE</scope>
    <source>
        <strain evidence="12">MPI-CAGE-AT-0021</strain>
    </source>
</reference>
<dbReference type="InterPro" id="IPR005828">
    <property type="entry name" value="MFS_sugar_transport-like"/>
</dbReference>
<proteinExistence type="inferred from homology"/>
<accession>A0A9P9EXU9</accession>
<comment type="similarity">
    <text evidence="2 8">Belongs to the major facilitator superfamily. Sugar transporter (TC 2.A.1.1) family.</text>
</comment>
<dbReference type="AlphaFoldDB" id="A0A9P9EXU9"/>
<feature type="transmembrane region" description="Helical" evidence="10">
    <location>
        <begin position="474"/>
        <end position="492"/>
    </location>
</feature>
<keyword evidence="5 10" id="KW-1133">Transmembrane helix</keyword>
<evidence type="ECO:0000256" key="9">
    <source>
        <dbReference type="SAM" id="MobiDB-lite"/>
    </source>
</evidence>
<feature type="region of interest" description="Disordered" evidence="9">
    <location>
        <begin position="1"/>
        <end position="25"/>
    </location>
</feature>
<dbReference type="InterPro" id="IPR005829">
    <property type="entry name" value="Sugar_transporter_CS"/>
</dbReference>
<evidence type="ECO:0000256" key="3">
    <source>
        <dbReference type="ARBA" id="ARBA00022448"/>
    </source>
</evidence>
<dbReference type="EMBL" id="JAGMUU010000008">
    <property type="protein sequence ID" value="KAH7146608.1"/>
    <property type="molecule type" value="Genomic_DNA"/>
</dbReference>
<comment type="caution">
    <text evidence="12">The sequence shown here is derived from an EMBL/GenBank/DDBJ whole genome shotgun (WGS) entry which is preliminary data.</text>
</comment>
<dbReference type="PANTHER" id="PTHR48022">
    <property type="entry name" value="PLASTIDIC GLUCOSE TRANSPORTER 4"/>
    <property type="match status" value="1"/>
</dbReference>
<feature type="transmembrane region" description="Helical" evidence="10">
    <location>
        <begin position="345"/>
        <end position="365"/>
    </location>
</feature>
<feature type="transmembrane region" description="Helical" evidence="10">
    <location>
        <begin position="131"/>
        <end position="155"/>
    </location>
</feature>
<dbReference type="SUPFAM" id="SSF103473">
    <property type="entry name" value="MFS general substrate transporter"/>
    <property type="match status" value="1"/>
</dbReference>
<evidence type="ECO:0000259" key="11">
    <source>
        <dbReference type="PROSITE" id="PS50850"/>
    </source>
</evidence>
<feature type="transmembrane region" description="Helical" evidence="10">
    <location>
        <begin position="311"/>
        <end position="333"/>
    </location>
</feature>
<dbReference type="InterPro" id="IPR050360">
    <property type="entry name" value="MFS_Sugar_Transporters"/>
</dbReference>
<dbReference type="InterPro" id="IPR003663">
    <property type="entry name" value="Sugar/inositol_transpt"/>
</dbReference>
<dbReference type="GO" id="GO:0016020">
    <property type="term" value="C:membrane"/>
    <property type="evidence" value="ECO:0007669"/>
    <property type="project" value="UniProtKB-SubCell"/>
</dbReference>
<evidence type="ECO:0000256" key="6">
    <source>
        <dbReference type="ARBA" id="ARBA00023136"/>
    </source>
</evidence>
<keyword evidence="6 10" id="KW-0472">Membrane</keyword>
<evidence type="ECO:0000256" key="1">
    <source>
        <dbReference type="ARBA" id="ARBA00004141"/>
    </source>
</evidence>
<evidence type="ECO:0000256" key="2">
    <source>
        <dbReference type="ARBA" id="ARBA00010992"/>
    </source>
</evidence>
<keyword evidence="13" id="KW-1185">Reference proteome</keyword>
<dbReference type="Pfam" id="PF00083">
    <property type="entry name" value="Sugar_tr"/>
    <property type="match status" value="1"/>
</dbReference>
<dbReference type="PANTHER" id="PTHR48022:SF5">
    <property type="entry name" value="ALPHA-GLUCOSIDES PERMEASE MPH2-RELATED"/>
    <property type="match status" value="1"/>
</dbReference>
<feature type="transmembrane region" description="Helical" evidence="10">
    <location>
        <begin position="161"/>
        <end position="179"/>
    </location>
</feature>
<feature type="transmembrane region" description="Helical" evidence="10">
    <location>
        <begin position="219"/>
        <end position="243"/>
    </location>
</feature>
<organism evidence="12 13">
    <name type="scientific">Dactylonectria estremocensis</name>
    <dbReference type="NCBI Taxonomy" id="1079267"/>
    <lineage>
        <taxon>Eukaryota</taxon>
        <taxon>Fungi</taxon>
        <taxon>Dikarya</taxon>
        <taxon>Ascomycota</taxon>
        <taxon>Pezizomycotina</taxon>
        <taxon>Sordariomycetes</taxon>
        <taxon>Hypocreomycetidae</taxon>
        <taxon>Hypocreales</taxon>
        <taxon>Nectriaceae</taxon>
        <taxon>Dactylonectria</taxon>
    </lineage>
</organism>
<dbReference type="PROSITE" id="PS00216">
    <property type="entry name" value="SUGAR_TRANSPORT_1"/>
    <property type="match status" value="1"/>
</dbReference>
<keyword evidence="4 10" id="KW-0812">Transmembrane</keyword>
<feature type="compositionally biased region" description="Basic and acidic residues" evidence="9">
    <location>
        <begin position="13"/>
        <end position="23"/>
    </location>
</feature>
<dbReference type="GO" id="GO:0000023">
    <property type="term" value="P:maltose metabolic process"/>
    <property type="evidence" value="ECO:0007669"/>
    <property type="project" value="UniProtKB-KW"/>
</dbReference>
<dbReference type="OrthoDB" id="6612291at2759"/>
<dbReference type="Proteomes" id="UP000717696">
    <property type="component" value="Unassembled WGS sequence"/>
</dbReference>
<feature type="transmembrane region" description="Helical" evidence="10">
    <location>
        <begin position="191"/>
        <end position="213"/>
    </location>
</feature>
<dbReference type="GO" id="GO:0005351">
    <property type="term" value="F:carbohydrate:proton symporter activity"/>
    <property type="evidence" value="ECO:0007669"/>
    <property type="project" value="TreeGrafter"/>
</dbReference>
<evidence type="ECO:0000256" key="7">
    <source>
        <dbReference type="ARBA" id="ARBA00026248"/>
    </source>
</evidence>